<sequence>MGFHKVEVEGDPLVIFSKLRMQGLDRLKGGSPIGEGGLHSEEGRSMAREGVDNDSRDSGDQGKGTV</sequence>
<dbReference type="Proteomes" id="UP000593577">
    <property type="component" value="Unassembled WGS sequence"/>
</dbReference>
<accession>A0A7J8YEU1</accession>
<keyword evidence="3" id="KW-1185">Reference proteome</keyword>
<organism evidence="2 3">
    <name type="scientific">Gossypium aridum</name>
    <name type="common">American cotton</name>
    <name type="synonym">Erioxylum aridum</name>
    <dbReference type="NCBI Taxonomy" id="34290"/>
    <lineage>
        <taxon>Eukaryota</taxon>
        <taxon>Viridiplantae</taxon>
        <taxon>Streptophyta</taxon>
        <taxon>Embryophyta</taxon>
        <taxon>Tracheophyta</taxon>
        <taxon>Spermatophyta</taxon>
        <taxon>Magnoliopsida</taxon>
        <taxon>eudicotyledons</taxon>
        <taxon>Gunneridae</taxon>
        <taxon>Pentapetalae</taxon>
        <taxon>rosids</taxon>
        <taxon>malvids</taxon>
        <taxon>Malvales</taxon>
        <taxon>Malvaceae</taxon>
        <taxon>Malvoideae</taxon>
        <taxon>Gossypium</taxon>
    </lineage>
</organism>
<dbReference type="AlphaFoldDB" id="A0A7J8YEU1"/>
<proteinExistence type="predicted"/>
<dbReference type="EMBL" id="JABFAA010000012">
    <property type="protein sequence ID" value="MBA0697810.1"/>
    <property type="molecule type" value="Genomic_DNA"/>
</dbReference>
<evidence type="ECO:0000313" key="2">
    <source>
        <dbReference type="EMBL" id="MBA0697810.1"/>
    </source>
</evidence>
<feature type="compositionally biased region" description="Basic and acidic residues" evidence="1">
    <location>
        <begin position="38"/>
        <end position="60"/>
    </location>
</feature>
<name>A0A7J8YEU1_GOSAI</name>
<comment type="caution">
    <text evidence="2">The sequence shown here is derived from an EMBL/GenBank/DDBJ whole genome shotgun (WGS) entry which is preliminary data.</text>
</comment>
<reference evidence="2 3" key="1">
    <citation type="journal article" date="2019" name="Genome Biol. Evol.">
        <title>Insights into the evolution of the New World diploid cottons (Gossypium, subgenus Houzingenia) based on genome sequencing.</title>
        <authorList>
            <person name="Grover C.E."/>
            <person name="Arick M.A. 2nd"/>
            <person name="Thrash A."/>
            <person name="Conover J.L."/>
            <person name="Sanders W.S."/>
            <person name="Peterson D.G."/>
            <person name="Frelichowski J.E."/>
            <person name="Scheffler J.A."/>
            <person name="Scheffler B.E."/>
            <person name="Wendel J.F."/>
        </authorList>
    </citation>
    <scope>NUCLEOTIDE SEQUENCE [LARGE SCALE GENOMIC DNA]</scope>
    <source>
        <strain evidence="2">185</strain>
        <tissue evidence="2">Leaf</tissue>
    </source>
</reference>
<gene>
    <name evidence="2" type="ORF">Goari_021335</name>
</gene>
<evidence type="ECO:0000256" key="1">
    <source>
        <dbReference type="SAM" id="MobiDB-lite"/>
    </source>
</evidence>
<protein>
    <submittedName>
        <fullName evidence="2">Uncharacterized protein</fullName>
    </submittedName>
</protein>
<evidence type="ECO:0000313" key="3">
    <source>
        <dbReference type="Proteomes" id="UP000593577"/>
    </source>
</evidence>
<feature type="region of interest" description="Disordered" evidence="1">
    <location>
        <begin position="26"/>
        <end position="66"/>
    </location>
</feature>